<dbReference type="AlphaFoldDB" id="A0A347WD14"/>
<sequence>MGWREDNGISNFMNGIPQSDQDARRILQRYKRSATGLLAGMAALTVAGYALPQMGWLAERPWLEILRSGTKAGVVGGLADWFAVTALFRRPMGLPIPHTAILPAQKERLAQALGRFVSTNVFTEKEVAAAFARIDLPSLIGTILQEPETAEMVNRAVLGSVPHMLDRLEDGRASLAIARMLPVLLGGEEIAPIITRSLRAMVEGDCHQEVLSFLLLRLKEGLKAKEPALRAMIEDRVREQGGRVLGWAIGGSIATKVLLAASQELDRVDPQNSELREGFTTWVRTEIDRIEQDAERRREITDAVLGVLTHDSVRGWSGDVWRRLRRMIEEDMRKGETSWVASLVRDALHRLSEQMYHDPGMRKRINDGARGMIMGSLPFLRDRMSRFIYSVVNGWDADSLSERLELRVGKDLQYIRLNGTLVGFLAGCGLSVLLELIFGTGIG</sequence>
<feature type="transmembrane region" description="Helical" evidence="1">
    <location>
        <begin position="417"/>
        <end position="438"/>
    </location>
</feature>
<keyword evidence="1" id="KW-0472">Membrane</keyword>
<dbReference type="InterPro" id="IPR007383">
    <property type="entry name" value="DUF445"/>
</dbReference>
<evidence type="ECO:0000256" key="1">
    <source>
        <dbReference type="SAM" id="Phobius"/>
    </source>
</evidence>
<evidence type="ECO:0008006" key="4">
    <source>
        <dbReference type="Google" id="ProtNLM"/>
    </source>
</evidence>
<evidence type="ECO:0000313" key="3">
    <source>
        <dbReference type="Proteomes" id="UP000264120"/>
    </source>
</evidence>
<gene>
    <name evidence="2" type="ORF">CD178_01997</name>
</gene>
<protein>
    <recommendedName>
        <fullName evidence="4">DUF445 domain-containing protein</fullName>
    </recommendedName>
</protein>
<reference evidence="2 3" key="1">
    <citation type="submission" date="2017-08" db="EMBL/GenBank/DDBJ databases">
        <title>Complete genome sequence of Gluconacetobacter saccharivorans CV1 isolated from Fermented Vinegar.</title>
        <authorList>
            <person name="Kim S.-Y."/>
        </authorList>
    </citation>
    <scope>NUCLEOTIDE SEQUENCE [LARGE SCALE GENOMIC DNA]</scope>
    <source>
        <strain evidence="2 3">CV1</strain>
    </source>
</reference>
<name>A0A347WD14_9PROT</name>
<evidence type="ECO:0000313" key="2">
    <source>
        <dbReference type="EMBL" id="AXY22757.1"/>
    </source>
</evidence>
<feature type="transmembrane region" description="Helical" evidence="1">
    <location>
        <begin position="34"/>
        <end position="52"/>
    </location>
</feature>
<dbReference type="PANTHER" id="PTHR38442:SF1">
    <property type="entry name" value="INNER MEMBRANE PROTEIN"/>
    <property type="match status" value="1"/>
</dbReference>
<dbReference type="EMBL" id="CP023036">
    <property type="protein sequence ID" value="AXY22757.1"/>
    <property type="molecule type" value="Genomic_DNA"/>
</dbReference>
<organism evidence="2 3">
    <name type="scientific">Komagataeibacter saccharivorans</name>
    <dbReference type="NCBI Taxonomy" id="265959"/>
    <lineage>
        <taxon>Bacteria</taxon>
        <taxon>Pseudomonadati</taxon>
        <taxon>Pseudomonadota</taxon>
        <taxon>Alphaproteobacteria</taxon>
        <taxon>Acetobacterales</taxon>
        <taxon>Acetobacteraceae</taxon>
        <taxon>Komagataeibacter</taxon>
    </lineage>
</organism>
<keyword evidence="1" id="KW-1133">Transmembrane helix</keyword>
<dbReference type="Proteomes" id="UP000264120">
    <property type="component" value="Chromosome"/>
</dbReference>
<dbReference type="GO" id="GO:0005886">
    <property type="term" value="C:plasma membrane"/>
    <property type="evidence" value="ECO:0007669"/>
    <property type="project" value="TreeGrafter"/>
</dbReference>
<dbReference type="PANTHER" id="PTHR38442">
    <property type="entry name" value="INNER MEMBRANE PROTEIN-RELATED"/>
    <property type="match status" value="1"/>
</dbReference>
<proteinExistence type="predicted"/>
<dbReference type="Pfam" id="PF04286">
    <property type="entry name" value="DUF445"/>
    <property type="match status" value="1"/>
</dbReference>
<keyword evidence="1" id="KW-0812">Transmembrane</keyword>
<keyword evidence="3" id="KW-1185">Reference proteome</keyword>
<accession>A0A347WD14</accession>
<dbReference type="KEGG" id="ksc:CD178_01997"/>